<dbReference type="NCBIfam" id="TIGR02848">
    <property type="entry name" value="spore_III_AC"/>
    <property type="match status" value="1"/>
</dbReference>
<dbReference type="EMBL" id="LYVF01000013">
    <property type="protein sequence ID" value="OAT86540.1"/>
    <property type="molecule type" value="Genomic_DNA"/>
</dbReference>
<dbReference type="STRING" id="1838280.A6M21_03790"/>
<dbReference type="Proteomes" id="UP000078532">
    <property type="component" value="Unassembled WGS sequence"/>
</dbReference>
<keyword evidence="3" id="KW-1185">Reference proteome</keyword>
<comment type="caution">
    <text evidence="2">The sequence shown here is derived from an EMBL/GenBank/DDBJ whole genome shotgun (WGS) entry which is preliminary data.</text>
</comment>
<keyword evidence="1" id="KW-1133">Transmembrane helix</keyword>
<evidence type="ECO:0000313" key="2">
    <source>
        <dbReference type="EMBL" id="OAT86540.1"/>
    </source>
</evidence>
<reference evidence="2 3" key="1">
    <citation type="submission" date="2016-04" db="EMBL/GenBank/DDBJ databases">
        <authorList>
            <person name="Evans L.H."/>
            <person name="Alamgir A."/>
            <person name="Owens N."/>
            <person name="Weber N.D."/>
            <person name="Virtaneva K."/>
            <person name="Barbian K."/>
            <person name="Babar A."/>
            <person name="Rosenke K."/>
        </authorList>
    </citation>
    <scope>NUCLEOTIDE SEQUENCE [LARGE SCALE GENOMIC DNA]</scope>
    <source>
        <strain evidence="2 3">LMa1</strain>
    </source>
</reference>
<proteinExistence type="predicted"/>
<dbReference type="RefSeq" id="WP_066666267.1">
    <property type="nucleotide sequence ID" value="NZ_LYVF01000013.1"/>
</dbReference>
<dbReference type="Pfam" id="PF06686">
    <property type="entry name" value="SpoIIIAC"/>
    <property type="match status" value="1"/>
</dbReference>
<dbReference type="OrthoDB" id="9800383at2"/>
<evidence type="ECO:0000313" key="3">
    <source>
        <dbReference type="Proteomes" id="UP000078532"/>
    </source>
</evidence>
<dbReference type="InterPro" id="IPR009570">
    <property type="entry name" value="Spore_III_AC"/>
</dbReference>
<dbReference type="AlphaFoldDB" id="A0A1B7LIY7"/>
<keyword evidence="1" id="KW-0812">Transmembrane</keyword>
<feature type="transmembrane region" description="Helical" evidence="1">
    <location>
        <begin position="32"/>
        <end position="57"/>
    </location>
</feature>
<keyword evidence="1" id="KW-0472">Membrane</keyword>
<dbReference type="InterPro" id="IPR025664">
    <property type="entry name" value="Spore_III_AC/AD"/>
</dbReference>
<evidence type="ECO:0000256" key="1">
    <source>
        <dbReference type="SAM" id="Phobius"/>
    </source>
</evidence>
<organism evidence="2 3">
    <name type="scientific">Desulfotomaculum copahuensis</name>
    <dbReference type="NCBI Taxonomy" id="1838280"/>
    <lineage>
        <taxon>Bacteria</taxon>
        <taxon>Bacillati</taxon>
        <taxon>Bacillota</taxon>
        <taxon>Clostridia</taxon>
        <taxon>Eubacteriales</taxon>
        <taxon>Desulfotomaculaceae</taxon>
        <taxon>Desulfotomaculum</taxon>
    </lineage>
</organism>
<accession>A0A1B7LIY7</accession>
<name>A0A1B7LIY7_9FIRM</name>
<gene>
    <name evidence="2" type="ORF">A6M21_03790</name>
</gene>
<protein>
    <submittedName>
        <fullName evidence="2">Stage III sporulation protein AC</fullName>
    </submittedName>
</protein>
<feature type="transmembrane region" description="Helical" evidence="1">
    <location>
        <begin position="6"/>
        <end position="25"/>
    </location>
</feature>
<sequence>MGYDVNLIFKIIGIGILVGVAHYVLKSSGKEDYALIATLGGLGIVLIWVVQLLGTFFDQVRSVFKLF</sequence>